<evidence type="ECO:0000313" key="8">
    <source>
        <dbReference type="Proteomes" id="UP000602745"/>
    </source>
</evidence>
<dbReference type="PANTHER" id="PTHR23427">
    <property type="entry name" value="SURFEIT LOCUS PROTEIN"/>
    <property type="match status" value="1"/>
</dbReference>
<feature type="transmembrane region" description="Helical" evidence="6">
    <location>
        <begin position="7"/>
        <end position="29"/>
    </location>
</feature>
<dbReference type="Proteomes" id="UP000602745">
    <property type="component" value="Unassembled WGS sequence"/>
</dbReference>
<dbReference type="GO" id="GO:0005886">
    <property type="term" value="C:plasma membrane"/>
    <property type="evidence" value="ECO:0007669"/>
    <property type="project" value="UniProtKB-SubCell"/>
</dbReference>
<keyword evidence="4 6" id="KW-1133">Transmembrane helix</keyword>
<keyword evidence="8" id="KW-1185">Reference proteome</keyword>
<dbReference type="InterPro" id="IPR045214">
    <property type="entry name" value="Surf1/Surf4"/>
</dbReference>
<keyword evidence="3 6" id="KW-0812">Transmembrane</keyword>
<protein>
    <recommendedName>
        <fullName evidence="6">SURF1-like protein</fullName>
    </recommendedName>
</protein>
<gene>
    <name evidence="7" type="ORF">GCM10007276_10110</name>
</gene>
<keyword evidence="5 6" id="KW-0472">Membrane</keyword>
<evidence type="ECO:0000256" key="6">
    <source>
        <dbReference type="RuleBase" id="RU363076"/>
    </source>
</evidence>
<feature type="transmembrane region" description="Helical" evidence="6">
    <location>
        <begin position="223"/>
        <end position="241"/>
    </location>
</feature>
<dbReference type="CDD" id="cd06662">
    <property type="entry name" value="SURF1"/>
    <property type="match status" value="1"/>
</dbReference>
<evidence type="ECO:0000256" key="3">
    <source>
        <dbReference type="ARBA" id="ARBA00022692"/>
    </source>
</evidence>
<comment type="subcellular location">
    <subcellularLocation>
        <location evidence="6">Cell membrane</location>
        <topology evidence="6">Multi-pass membrane protein</topology>
    </subcellularLocation>
    <subcellularLocation>
        <location evidence="1">Membrane</location>
    </subcellularLocation>
</comment>
<evidence type="ECO:0000256" key="4">
    <source>
        <dbReference type="ARBA" id="ARBA00022989"/>
    </source>
</evidence>
<dbReference type="InterPro" id="IPR002994">
    <property type="entry name" value="Surf1/Shy1"/>
</dbReference>
<evidence type="ECO:0000313" key="7">
    <source>
        <dbReference type="EMBL" id="GGE34675.1"/>
    </source>
</evidence>
<comment type="similarity">
    <text evidence="2 6">Belongs to the SURF1 family.</text>
</comment>
<dbReference type="EMBL" id="BMCP01000001">
    <property type="protein sequence ID" value="GGE34675.1"/>
    <property type="molecule type" value="Genomic_DNA"/>
</dbReference>
<accession>A0A8J2YBV7</accession>
<dbReference type="AlphaFoldDB" id="A0A8J2YBV7"/>
<keyword evidence="6" id="KW-1003">Cell membrane</keyword>
<sequence>MNAEAKTGIVIPAVLTAVAFVILVGLGSWQLQRLHWKEELMARVAQRIEEPPAPLPPRSEWADLDYARWEYRPVTLHGRFDHGREARVYTLLSEPKGREQGAGYFILTPLSLADGSGTVIVNRGFVPQERAGPETRSEGQTEGDVTVTGLLRAPEAGNMFTPAPDPQRKLFFSRDAADIAAGYGITDAAPFTVDADATSNPGGLPQGGETRIAFPNRHLEYALTWYGLAAGLLGVFGAWAWSRRRRS</sequence>
<dbReference type="RefSeq" id="WP_188408576.1">
    <property type="nucleotide sequence ID" value="NZ_BMCP01000001.1"/>
</dbReference>
<name>A0A8J2YBV7_9RHOB</name>
<proteinExistence type="inferred from homology"/>
<reference evidence="7" key="2">
    <citation type="submission" date="2020-09" db="EMBL/GenBank/DDBJ databases">
        <authorList>
            <person name="Sun Q."/>
            <person name="Sedlacek I."/>
        </authorList>
    </citation>
    <scope>NUCLEOTIDE SEQUENCE</scope>
    <source>
        <strain evidence="7">CCM 7684</strain>
    </source>
</reference>
<organism evidence="7 8">
    <name type="scientific">Agaricicola taiwanensis</name>
    <dbReference type="NCBI Taxonomy" id="591372"/>
    <lineage>
        <taxon>Bacteria</taxon>
        <taxon>Pseudomonadati</taxon>
        <taxon>Pseudomonadota</taxon>
        <taxon>Alphaproteobacteria</taxon>
        <taxon>Rhodobacterales</taxon>
        <taxon>Paracoccaceae</taxon>
        <taxon>Agaricicola</taxon>
    </lineage>
</organism>
<reference evidence="7" key="1">
    <citation type="journal article" date="2014" name="Int. J. Syst. Evol. Microbiol.">
        <title>Complete genome sequence of Corynebacterium casei LMG S-19264T (=DSM 44701T), isolated from a smear-ripened cheese.</title>
        <authorList>
            <consortium name="US DOE Joint Genome Institute (JGI-PGF)"/>
            <person name="Walter F."/>
            <person name="Albersmeier A."/>
            <person name="Kalinowski J."/>
            <person name="Ruckert C."/>
        </authorList>
    </citation>
    <scope>NUCLEOTIDE SEQUENCE</scope>
    <source>
        <strain evidence="7">CCM 7684</strain>
    </source>
</reference>
<comment type="caution">
    <text evidence="7">The sequence shown here is derived from an EMBL/GenBank/DDBJ whole genome shotgun (WGS) entry which is preliminary data.</text>
</comment>
<dbReference type="PANTHER" id="PTHR23427:SF2">
    <property type="entry name" value="SURFEIT LOCUS PROTEIN 1"/>
    <property type="match status" value="1"/>
</dbReference>
<dbReference type="PROSITE" id="PS50895">
    <property type="entry name" value="SURF1"/>
    <property type="match status" value="1"/>
</dbReference>
<evidence type="ECO:0000256" key="1">
    <source>
        <dbReference type="ARBA" id="ARBA00004370"/>
    </source>
</evidence>
<evidence type="ECO:0000256" key="2">
    <source>
        <dbReference type="ARBA" id="ARBA00007165"/>
    </source>
</evidence>
<evidence type="ECO:0000256" key="5">
    <source>
        <dbReference type="ARBA" id="ARBA00023136"/>
    </source>
</evidence>
<dbReference type="Pfam" id="PF02104">
    <property type="entry name" value="SURF1"/>
    <property type="match status" value="1"/>
</dbReference>